<dbReference type="EMBL" id="EF427621">
    <property type="protein sequence ID" value="ABO09850.1"/>
    <property type="molecule type" value="mRNA"/>
</dbReference>
<sequence length="11" mass="1260">MAKKLDPTGHY</sequence>
<protein>
    <submittedName>
        <fullName evidence="1">Tal-like protein 2A</fullName>
    </submittedName>
</protein>
<proteinExistence type="evidence at transcript level"/>
<name>A3RLR7_ANOGA</name>
<evidence type="ECO:0000313" key="1">
    <source>
        <dbReference type="EMBL" id="ABO09850.1"/>
    </source>
</evidence>
<reference evidence="1" key="1">
    <citation type="journal article" date="2007" name="PLoS Biol.">
        <title>Peptides encoded by short ORFs control development and define a new eukaryotic gene family.</title>
        <authorList>
            <person name="Galindo M.I."/>
            <person name="Pueyo J.I."/>
            <person name="Fouix S."/>
            <person name="Bishop S.A."/>
            <person name="Couso J.P."/>
        </authorList>
    </citation>
    <scope>NUCLEOTIDE SEQUENCE</scope>
</reference>
<organism evidence="1">
    <name type="scientific">Anopheles gambiae</name>
    <name type="common">African malaria mosquito</name>
    <dbReference type="NCBI Taxonomy" id="7165"/>
    <lineage>
        <taxon>Eukaryota</taxon>
        <taxon>Metazoa</taxon>
        <taxon>Ecdysozoa</taxon>
        <taxon>Arthropoda</taxon>
        <taxon>Hexapoda</taxon>
        <taxon>Insecta</taxon>
        <taxon>Pterygota</taxon>
        <taxon>Neoptera</taxon>
        <taxon>Endopterygota</taxon>
        <taxon>Diptera</taxon>
        <taxon>Nematocera</taxon>
        <taxon>Culicoidea</taxon>
        <taxon>Culicidae</taxon>
        <taxon>Anophelinae</taxon>
        <taxon>Anopheles</taxon>
    </lineage>
</organism>
<accession>A3RLR7</accession>